<dbReference type="PANTHER" id="PTHR23132">
    <property type="entry name" value="D-ALANINE--D-ALANINE LIGASE"/>
    <property type="match status" value="1"/>
</dbReference>
<comment type="pathway">
    <text evidence="4 18">Cell wall biogenesis; peptidoglycan biosynthesis.</text>
</comment>
<dbReference type="PANTHER" id="PTHR23132:SF23">
    <property type="entry name" value="D-ALANINE--D-ALANINE LIGASE B"/>
    <property type="match status" value="1"/>
</dbReference>
<keyword evidence="8 18" id="KW-0436">Ligase</keyword>
<dbReference type="PIRSF" id="PIRSF039102">
    <property type="entry name" value="Ddl/VanB"/>
    <property type="match status" value="1"/>
</dbReference>
<comment type="caution">
    <text evidence="23">The sequence shown here is derived from an EMBL/GenBank/DDBJ whole genome shotgun (WGS) entry which is preliminary data.</text>
</comment>
<evidence type="ECO:0000256" key="19">
    <source>
        <dbReference type="PIRSR" id="PIRSR039102-1"/>
    </source>
</evidence>
<dbReference type="EMBL" id="NHSF01000059">
    <property type="protein sequence ID" value="MBK5930917.1"/>
    <property type="molecule type" value="Genomic_DNA"/>
</dbReference>
<dbReference type="InterPro" id="IPR000291">
    <property type="entry name" value="D-Ala_lig_Van_CS"/>
</dbReference>
<reference evidence="23" key="1">
    <citation type="submission" date="2017-05" db="EMBL/GenBank/DDBJ databases">
        <authorList>
            <person name="Imhoff J.F."/>
            <person name="Rahn T."/>
            <person name="Kuenzel S."/>
            <person name="Neulinger S.C."/>
        </authorList>
    </citation>
    <scope>NUCLEOTIDE SEQUENCE</scope>
    <source>
        <strain evidence="23">DSM 4395</strain>
    </source>
</reference>
<keyword evidence="24" id="KW-1185">Reference proteome</keyword>
<organism evidence="23 24">
    <name type="scientific">Halochromatium salexigens</name>
    <name type="common">Chromatium salexigens</name>
    <dbReference type="NCBI Taxonomy" id="49447"/>
    <lineage>
        <taxon>Bacteria</taxon>
        <taxon>Pseudomonadati</taxon>
        <taxon>Pseudomonadota</taxon>
        <taxon>Gammaproteobacteria</taxon>
        <taxon>Chromatiales</taxon>
        <taxon>Chromatiaceae</taxon>
        <taxon>Halochromatium</taxon>
    </lineage>
</organism>
<evidence type="ECO:0000256" key="21">
    <source>
        <dbReference type="PROSITE-ProRule" id="PRU00409"/>
    </source>
</evidence>
<sequence>MKTLFPAPFDPARYGRVALILGGHSAERSISLKSGAAVLAALQRLGIEVTPIDPAERPGSRLFEALSPAHFDRAFLILHGRGGEDGQMQGALETLGLAYTGSGVLGSAIAMDKYRSKQIWNGAGLPTAECALILDEADLAPAAELGFPLMIKPAHEGSSLGMARVDDHDQLVHAWREAATLDASVIAEHWLTGAEYTCAILGDQALPLIRLETPHVFYDFDAKYQADSTAYRCPCELPDALEAEYRQLCLHAFRSLGASGWGRVDFMLDANGRPRLLEVNTIPGMTDHSLVPMAARAAGLDFDSLCARILETSLPEACV</sequence>
<comment type="function">
    <text evidence="2 18">Cell wall formation.</text>
</comment>
<dbReference type="InterPro" id="IPR011761">
    <property type="entry name" value="ATP-grasp"/>
</dbReference>
<feature type="binding site" evidence="20">
    <location>
        <position position="265"/>
    </location>
    <ligand>
        <name>Mg(2+)</name>
        <dbReference type="ChEBI" id="CHEBI:18420"/>
        <label>1</label>
    </ligand>
</feature>
<evidence type="ECO:0000256" key="2">
    <source>
        <dbReference type="ARBA" id="ARBA00003921"/>
    </source>
</evidence>
<keyword evidence="7 18" id="KW-0963">Cytoplasm</keyword>
<evidence type="ECO:0000256" key="6">
    <source>
        <dbReference type="ARBA" id="ARBA00012216"/>
    </source>
</evidence>
<dbReference type="NCBIfam" id="NF002378">
    <property type="entry name" value="PRK01372.1"/>
    <property type="match status" value="1"/>
</dbReference>
<feature type="binding site" evidence="20">
    <location>
        <position position="280"/>
    </location>
    <ligand>
        <name>Mg(2+)</name>
        <dbReference type="ChEBI" id="CHEBI:18420"/>
        <label>2</label>
    </ligand>
</feature>
<keyword evidence="15 20" id="KW-0464">Manganese</keyword>
<dbReference type="Gene3D" id="3.30.470.20">
    <property type="entry name" value="ATP-grasp fold, B domain"/>
    <property type="match status" value="1"/>
</dbReference>
<evidence type="ECO:0000313" key="23">
    <source>
        <dbReference type="EMBL" id="MBK5930917.1"/>
    </source>
</evidence>
<feature type="domain" description="ATP-grasp" evidence="22">
    <location>
        <begin position="117"/>
        <end position="311"/>
    </location>
</feature>
<dbReference type="GO" id="GO:0008716">
    <property type="term" value="F:D-alanine-D-alanine ligase activity"/>
    <property type="evidence" value="ECO:0007669"/>
    <property type="project" value="UniProtKB-UniRule"/>
</dbReference>
<evidence type="ECO:0000256" key="7">
    <source>
        <dbReference type="ARBA" id="ARBA00022490"/>
    </source>
</evidence>
<feature type="active site" evidence="19">
    <location>
        <position position="289"/>
    </location>
</feature>
<dbReference type="FunFam" id="3.30.470.20:FF:000008">
    <property type="entry name" value="D-alanine--D-alanine ligase"/>
    <property type="match status" value="1"/>
</dbReference>
<protein>
    <recommendedName>
        <fullName evidence="6 18">D-alanine--D-alanine ligase</fullName>
        <ecNumber evidence="6 18">6.3.2.4</ecNumber>
    </recommendedName>
    <alternativeName>
        <fullName evidence="18">D-Ala-D-Ala ligase</fullName>
    </alternativeName>
    <alternativeName>
        <fullName evidence="18">D-alanylalanine synthetase</fullName>
    </alternativeName>
</protein>
<comment type="cofactor">
    <cofactor evidence="1">
        <name>Mn(2+)</name>
        <dbReference type="ChEBI" id="CHEBI:29035"/>
    </cofactor>
</comment>
<evidence type="ECO:0000256" key="11">
    <source>
        <dbReference type="ARBA" id="ARBA00022840"/>
    </source>
</evidence>
<dbReference type="GO" id="GO:0005524">
    <property type="term" value="F:ATP binding"/>
    <property type="evidence" value="ECO:0007669"/>
    <property type="project" value="UniProtKB-UniRule"/>
</dbReference>
<feature type="active site" evidence="19">
    <location>
        <position position="158"/>
    </location>
</feature>
<feature type="binding site" evidence="20">
    <location>
        <position position="278"/>
    </location>
    <ligand>
        <name>Mg(2+)</name>
        <dbReference type="ChEBI" id="CHEBI:18420"/>
        <label>1</label>
    </ligand>
</feature>
<keyword evidence="14 18" id="KW-0573">Peptidoglycan synthesis</keyword>
<dbReference type="InterPro" id="IPR011095">
    <property type="entry name" value="Dala_Dala_lig_C"/>
</dbReference>
<dbReference type="HAMAP" id="MF_00047">
    <property type="entry name" value="Dala_Dala_lig"/>
    <property type="match status" value="1"/>
</dbReference>
<evidence type="ECO:0000256" key="13">
    <source>
        <dbReference type="ARBA" id="ARBA00022960"/>
    </source>
</evidence>
<evidence type="ECO:0000256" key="12">
    <source>
        <dbReference type="ARBA" id="ARBA00022842"/>
    </source>
</evidence>
<accession>A0AAJ0XGR1</accession>
<keyword evidence="12 20" id="KW-0460">Magnesium</keyword>
<comment type="cofactor">
    <cofactor evidence="20">
        <name>Mg(2+)</name>
        <dbReference type="ChEBI" id="CHEBI:18420"/>
    </cofactor>
    <cofactor evidence="20">
        <name>Mn(2+)</name>
        <dbReference type="ChEBI" id="CHEBI:29035"/>
    </cofactor>
    <text evidence="20">Binds 2 magnesium or manganese ions per subunit.</text>
</comment>
<dbReference type="InterPro" id="IPR005905">
    <property type="entry name" value="D_ala_D_ala"/>
</dbReference>
<keyword evidence="9 20" id="KW-0479">Metal-binding</keyword>
<evidence type="ECO:0000256" key="17">
    <source>
        <dbReference type="ARBA" id="ARBA00047614"/>
    </source>
</evidence>
<evidence type="ECO:0000313" key="24">
    <source>
        <dbReference type="Proteomes" id="UP001296967"/>
    </source>
</evidence>
<reference evidence="23" key="2">
    <citation type="journal article" date="2020" name="Microorganisms">
        <title>Osmotic Adaptation and Compatible Solute Biosynthesis of Phototrophic Bacteria as Revealed from Genome Analyses.</title>
        <authorList>
            <person name="Imhoff J.F."/>
            <person name="Rahn T."/>
            <person name="Kunzel S."/>
            <person name="Keller A."/>
            <person name="Neulinger S.C."/>
        </authorList>
    </citation>
    <scope>NUCLEOTIDE SEQUENCE</scope>
    <source>
        <strain evidence="23">DSM 4395</strain>
    </source>
</reference>
<evidence type="ECO:0000256" key="3">
    <source>
        <dbReference type="ARBA" id="ARBA00004496"/>
    </source>
</evidence>
<evidence type="ECO:0000256" key="4">
    <source>
        <dbReference type="ARBA" id="ARBA00004752"/>
    </source>
</evidence>
<dbReference type="GO" id="GO:0008360">
    <property type="term" value="P:regulation of cell shape"/>
    <property type="evidence" value="ECO:0007669"/>
    <property type="project" value="UniProtKB-KW"/>
</dbReference>
<dbReference type="Pfam" id="PF01820">
    <property type="entry name" value="Dala_Dala_lig_N"/>
    <property type="match status" value="1"/>
</dbReference>
<dbReference type="EC" id="6.3.2.4" evidence="6 18"/>
<dbReference type="SUPFAM" id="SSF52440">
    <property type="entry name" value="PreATP-grasp domain"/>
    <property type="match status" value="1"/>
</dbReference>
<evidence type="ECO:0000259" key="22">
    <source>
        <dbReference type="PROSITE" id="PS50975"/>
    </source>
</evidence>
<dbReference type="GO" id="GO:0009252">
    <property type="term" value="P:peptidoglycan biosynthetic process"/>
    <property type="evidence" value="ECO:0007669"/>
    <property type="project" value="UniProtKB-UniRule"/>
</dbReference>
<evidence type="ECO:0000256" key="5">
    <source>
        <dbReference type="ARBA" id="ARBA00010871"/>
    </source>
</evidence>
<evidence type="ECO:0000256" key="9">
    <source>
        <dbReference type="ARBA" id="ARBA00022723"/>
    </source>
</evidence>
<dbReference type="Pfam" id="PF07478">
    <property type="entry name" value="Dala_Dala_lig_C"/>
    <property type="match status" value="1"/>
</dbReference>
<keyword evidence="10 21" id="KW-0547">Nucleotide-binding</keyword>
<keyword evidence="16 18" id="KW-0961">Cell wall biogenesis/degradation</keyword>
<evidence type="ECO:0000256" key="20">
    <source>
        <dbReference type="PIRSR" id="PIRSR039102-3"/>
    </source>
</evidence>
<name>A0AAJ0XGR1_HALSE</name>
<comment type="catalytic activity">
    <reaction evidence="17 18">
        <text>2 D-alanine + ATP = D-alanyl-D-alanine + ADP + phosphate + H(+)</text>
        <dbReference type="Rhea" id="RHEA:11224"/>
        <dbReference type="ChEBI" id="CHEBI:15378"/>
        <dbReference type="ChEBI" id="CHEBI:30616"/>
        <dbReference type="ChEBI" id="CHEBI:43474"/>
        <dbReference type="ChEBI" id="CHEBI:57416"/>
        <dbReference type="ChEBI" id="CHEBI:57822"/>
        <dbReference type="ChEBI" id="CHEBI:456216"/>
        <dbReference type="EC" id="6.3.2.4"/>
    </reaction>
</comment>
<dbReference type="PROSITE" id="PS00843">
    <property type="entry name" value="DALA_DALA_LIGASE_1"/>
    <property type="match status" value="1"/>
</dbReference>
<comment type="subcellular location">
    <subcellularLocation>
        <location evidence="3 18">Cytoplasm</location>
    </subcellularLocation>
</comment>
<dbReference type="Gene3D" id="3.30.1490.20">
    <property type="entry name" value="ATP-grasp fold, A domain"/>
    <property type="match status" value="1"/>
</dbReference>
<dbReference type="AlphaFoldDB" id="A0AAJ0XGR1"/>
<keyword evidence="13 18" id="KW-0133">Cell shape</keyword>
<dbReference type="SUPFAM" id="SSF56059">
    <property type="entry name" value="Glutathione synthetase ATP-binding domain-like"/>
    <property type="match status" value="1"/>
</dbReference>
<evidence type="ECO:0000256" key="16">
    <source>
        <dbReference type="ARBA" id="ARBA00023316"/>
    </source>
</evidence>
<dbReference type="NCBIfam" id="TIGR01205">
    <property type="entry name" value="D_ala_D_alaTIGR"/>
    <property type="match status" value="1"/>
</dbReference>
<feature type="binding site" evidence="20">
    <location>
        <position position="278"/>
    </location>
    <ligand>
        <name>Mg(2+)</name>
        <dbReference type="ChEBI" id="CHEBI:18420"/>
        <label>2</label>
    </ligand>
</feature>
<dbReference type="GO" id="GO:0071555">
    <property type="term" value="P:cell wall organization"/>
    <property type="evidence" value="ECO:0007669"/>
    <property type="project" value="UniProtKB-KW"/>
</dbReference>
<evidence type="ECO:0000256" key="18">
    <source>
        <dbReference type="HAMAP-Rule" id="MF_00047"/>
    </source>
</evidence>
<keyword evidence="11 21" id="KW-0067">ATP-binding</keyword>
<dbReference type="InterPro" id="IPR011127">
    <property type="entry name" value="Dala_Dala_lig_N"/>
</dbReference>
<evidence type="ECO:0000256" key="15">
    <source>
        <dbReference type="ARBA" id="ARBA00023211"/>
    </source>
</evidence>
<evidence type="ECO:0000256" key="10">
    <source>
        <dbReference type="ARBA" id="ARBA00022741"/>
    </source>
</evidence>
<dbReference type="InterPro" id="IPR016185">
    <property type="entry name" value="PreATP-grasp_dom_sf"/>
</dbReference>
<proteinExistence type="inferred from homology"/>
<dbReference type="InterPro" id="IPR013815">
    <property type="entry name" value="ATP_grasp_subdomain_1"/>
</dbReference>
<dbReference type="RefSeq" id="WP_201245746.1">
    <property type="nucleotide sequence ID" value="NZ_NHSF01000059.1"/>
</dbReference>
<dbReference type="GO" id="GO:0005829">
    <property type="term" value="C:cytosol"/>
    <property type="evidence" value="ECO:0007669"/>
    <property type="project" value="TreeGrafter"/>
</dbReference>
<evidence type="ECO:0000256" key="14">
    <source>
        <dbReference type="ARBA" id="ARBA00022984"/>
    </source>
</evidence>
<comment type="similarity">
    <text evidence="5 18">Belongs to the D-alanine--D-alanine ligase family.</text>
</comment>
<evidence type="ECO:0000256" key="1">
    <source>
        <dbReference type="ARBA" id="ARBA00001936"/>
    </source>
</evidence>
<gene>
    <name evidence="18" type="primary">ddl</name>
    <name evidence="23" type="ORF">CCR82_10360</name>
</gene>
<dbReference type="PROSITE" id="PS00844">
    <property type="entry name" value="DALA_DALA_LIGASE_2"/>
    <property type="match status" value="1"/>
</dbReference>
<evidence type="ECO:0000256" key="8">
    <source>
        <dbReference type="ARBA" id="ARBA00022598"/>
    </source>
</evidence>
<dbReference type="GO" id="GO:0046872">
    <property type="term" value="F:metal ion binding"/>
    <property type="evidence" value="ECO:0007669"/>
    <property type="project" value="UniProtKB-KW"/>
</dbReference>
<feature type="active site" evidence="19">
    <location>
        <position position="27"/>
    </location>
</feature>
<dbReference type="PROSITE" id="PS50975">
    <property type="entry name" value="ATP_GRASP"/>
    <property type="match status" value="1"/>
</dbReference>
<dbReference type="Gene3D" id="3.40.50.20">
    <property type="match status" value="1"/>
</dbReference>
<dbReference type="Proteomes" id="UP001296967">
    <property type="component" value="Unassembled WGS sequence"/>
</dbReference>